<organism evidence="4 5">
    <name type="scientific">Liquorilactobacillus ghanensis DSM 18630</name>
    <dbReference type="NCBI Taxonomy" id="1423750"/>
    <lineage>
        <taxon>Bacteria</taxon>
        <taxon>Bacillati</taxon>
        <taxon>Bacillota</taxon>
        <taxon>Bacilli</taxon>
        <taxon>Lactobacillales</taxon>
        <taxon>Lactobacillaceae</taxon>
        <taxon>Liquorilactobacillus</taxon>
    </lineage>
</organism>
<dbReference type="Pfam" id="PF00005">
    <property type="entry name" value="ABC_tran"/>
    <property type="match status" value="1"/>
</dbReference>
<keyword evidence="5" id="KW-1185">Reference proteome</keyword>
<evidence type="ECO:0000256" key="2">
    <source>
        <dbReference type="ARBA" id="ARBA00022840"/>
    </source>
</evidence>
<dbReference type="GO" id="GO:0022857">
    <property type="term" value="F:transmembrane transporter activity"/>
    <property type="evidence" value="ECO:0007669"/>
    <property type="project" value="TreeGrafter"/>
</dbReference>
<comment type="caution">
    <text evidence="4">The sequence shown here is derived from an EMBL/GenBank/DDBJ whole genome shotgun (WGS) entry which is preliminary data.</text>
</comment>
<dbReference type="InterPro" id="IPR015854">
    <property type="entry name" value="ABC_transpr_LolD-like"/>
</dbReference>
<dbReference type="EMBL" id="AZGB01000018">
    <property type="protein sequence ID" value="KRM05601.1"/>
    <property type="molecule type" value="Genomic_DNA"/>
</dbReference>
<gene>
    <name evidence="4" type="ORF">FC89_GL001304</name>
</gene>
<dbReference type="PROSITE" id="PS50893">
    <property type="entry name" value="ABC_TRANSPORTER_2"/>
    <property type="match status" value="1"/>
</dbReference>
<sequence length="259" mass="28716">MTSAKQPLLELKNVTTVVNDHTPAAKAILKQLNLKIYAGDFITVLGPNGAGKSTFFNSIAGTLPIKSGQILLQGKNITHLSVEKRAKFISRVFQDPKMGTAPRMTVAENLLLATKRGQIRGLKLRGLKAQLPRLHSLAASMNNGLVDRMQTATENLSGGQRQALSFLMATIQQPELLLLDEHTAALDPKTSAQLMQQTNERILQEKLTCLMITHHLDDALRYGNRLLVLDDGKIVFDVRDQQKQQLTKQKLLEFFGDIE</sequence>
<evidence type="ECO:0000259" key="3">
    <source>
        <dbReference type="PROSITE" id="PS50893"/>
    </source>
</evidence>
<dbReference type="RefSeq" id="WP_057872045.1">
    <property type="nucleotide sequence ID" value="NZ_AZGB01000018.1"/>
</dbReference>
<evidence type="ECO:0000313" key="5">
    <source>
        <dbReference type="Proteomes" id="UP000051451"/>
    </source>
</evidence>
<proteinExistence type="predicted"/>
<dbReference type="PATRIC" id="fig|1423750.3.peg.1335"/>
<dbReference type="Proteomes" id="UP000051451">
    <property type="component" value="Unassembled WGS sequence"/>
</dbReference>
<dbReference type="PANTHER" id="PTHR24220:SF692">
    <property type="entry name" value="ABC TRANSPORTER DOMAIN-CONTAINING PROTEIN"/>
    <property type="match status" value="1"/>
</dbReference>
<dbReference type="PANTHER" id="PTHR24220">
    <property type="entry name" value="IMPORT ATP-BINDING PROTEIN"/>
    <property type="match status" value="1"/>
</dbReference>
<dbReference type="Gene3D" id="3.40.50.300">
    <property type="entry name" value="P-loop containing nucleotide triphosphate hydrolases"/>
    <property type="match status" value="1"/>
</dbReference>
<dbReference type="InterPro" id="IPR027417">
    <property type="entry name" value="P-loop_NTPase"/>
</dbReference>
<dbReference type="GeneID" id="98319316"/>
<evidence type="ECO:0000256" key="1">
    <source>
        <dbReference type="ARBA" id="ARBA00022741"/>
    </source>
</evidence>
<name>A0A0R1VJ56_9LACO</name>
<dbReference type="STRING" id="1423750.FC89_GL001304"/>
<keyword evidence="2" id="KW-0067">ATP-binding</keyword>
<feature type="domain" description="ABC transporter" evidence="3">
    <location>
        <begin position="9"/>
        <end position="256"/>
    </location>
</feature>
<dbReference type="InterPro" id="IPR017871">
    <property type="entry name" value="ABC_transporter-like_CS"/>
</dbReference>
<dbReference type="PROSITE" id="PS00211">
    <property type="entry name" value="ABC_TRANSPORTER_1"/>
    <property type="match status" value="1"/>
</dbReference>
<dbReference type="AlphaFoldDB" id="A0A0R1VJ56"/>
<protein>
    <submittedName>
        <fullName evidence="4">ABC superfamily ATP binding cassette transporter, ABC protein</fullName>
    </submittedName>
</protein>
<dbReference type="GO" id="GO:0016887">
    <property type="term" value="F:ATP hydrolysis activity"/>
    <property type="evidence" value="ECO:0007669"/>
    <property type="project" value="InterPro"/>
</dbReference>
<dbReference type="SUPFAM" id="SSF52540">
    <property type="entry name" value="P-loop containing nucleoside triphosphate hydrolases"/>
    <property type="match status" value="1"/>
</dbReference>
<dbReference type="InterPro" id="IPR003439">
    <property type="entry name" value="ABC_transporter-like_ATP-bd"/>
</dbReference>
<dbReference type="GO" id="GO:0005886">
    <property type="term" value="C:plasma membrane"/>
    <property type="evidence" value="ECO:0007669"/>
    <property type="project" value="TreeGrafter"/>
</dbReference>
<reference evidence="4 5" key="1">
    <citation type="journal article" date="2015" name="Genome Announc.">
        <title>Expanding the biotechnology potential of lactobacilli through comparative genomics of 213 strains and associated genera.</title>
        <authorList>
            <person name="Sun Z."/>
            <person name="Harris H.M."/>
            <person name="McCann A."/>
            <person name="Guo C."/>
            <person name="Argimon S."/>
            <person name="Zhang W."/>
            <person name="Yang X."/>
            <person name="Jeffery I.B."/>
            <person name="Cooney J.C."/>
            <person name="Kagawa T.F."/>
            <person name="Liu W."/>
            <person name="Song Y."/>
            <person name="Salvetti E."/>
            <person name="Wrobel A."/>
            <person name="Rasinkangas P."/>
            <person name="Parkhill J."/>
            <person name="Rea M.C."/>
            <person name="O'Sullivan O."/>
            <person name="Ritari J."/>
            <person name="Douillard F.P."/>
            <person name="Paul Ross R."/>
            <person name="Yang R."/>
            <person name="Briner A.E."/>
            <person name="Felis G.E."/>
            <person name="de Vos W.M."/>
            <person name="Barrangou R."/>
            <person name="Klaenhammer T.R."/>
            <person name="Caufield P.W."/>
            <person name="Cui Y."/>
            <person name="Zhang H."/>
            <person name="O'Toole P.W."/>
        </authorList>
    </citation>
    <scope>NUCLEOTIDE SEQUENCE [LARGE SCALE GENOMIC DNA]</scope>
    <source>
        <strain evidence="4 5">DSM 18630</strain>
    </source>
</reference>
<dbReference type="SMART" id="SM00382">
    <property type="entry name" value="AAA"/>
    <property type="match status" value="1"/>
</dbReference>
<evidence type="ECO:0000313" key="4">
    <source>
        <dbReference type="EMBL" id="KRM05601.1"/>
    </source>
</evidence>
<dbReference type="GO" id="GO:0005524">
    <property type="term" value="F:ATP binding"/>
    <property type="evidence" value="ECO:0007669"/>
    <property type="project" value="UniProtKB-KW"/>
</dbReference>
<dbReference type="InterPro" id="IPR003593">
    <property type="entry name" value="AAA+_ATPase"/>
</dbReference>
<accession>A0A0R1VJ56</accession>
<dbReference type="OrthoDB" id="9776369at2"/>
<keyword evidence="1" id="KW-0547">Nucleotide-binding</keyword>